<evidence type="ECO:0000256" key="4">
    <source>
        <dbReference type="ARBA" id="ARBA00022989"/>
    </source>
</evidence>
<dbReference type="AlphaFoldDB" id="A0A6S6TTP1"/>
<keyword evidence="2" id="KW-1003">Cell membrane</keyword>
<dbReference type="EMBL" id="CACVAY010000094">
    <property type="protein sequence ID" value="CAA6819523.1"/>
    <property type="molecule type" value="Genomic_DNA"/>
</dbReference>
<reference evidence="8" key="1">
    <citation type="submission" date="2020-01" db="EMBL/GenBank/DDBJ databases">
        <authorList>
            <person name="Meier V. D."/>
            <person name="Meier V D."/>
        </authorList>
    </citation>
    <scope>NUCLEOTIDE SEQUENCE</scope>
    <source>
        <strain evidence="8">HLG_WM_MAG_07</strain>
    </source>
</reference>
<protein>
    <recommendedName>
        <fullName evidence="7">ABC3 transporter permease C-terminal domain-containing protein</fullName>
    </recommendedName>
</protein>
<feature type="domain" description="ABC3 transporter permease C-terminal" evidence="7">
    <location>
        <begin position="694"/>
        <end position="803"/>
    </location>
</feature>
<dbReference type="PANTHER" id="PTHR30287">
    <property type="entry name" value="MEMBRANE COMPONENT OF PREDICTED ABC SUPERFAMILY METABOLITE UPTAKE TRANSPORTER"/>
    <property type="match status" value="1"/>
</dbReference>
<evidence type="ECO:0000256" key="3">
    <source>
        <dbReference type="ARBA" id="ARBA00022692"/>
    </source>
</evidence>
<keyword evidence="3 6" id="KW-0812">Transmembrane</keyword>
<organism evidence="8">
    <name type="scientific">uncultured Thiotrichaceae bacterium</name>
    <dbReference type="NCBI Taxonomy" id="298394"/>
    <lineage>
        <taxon>Bacteria</taxon>
        <taxon>Pseudomonadati</taxon>
        <taxon>Pseudomonadota</taxon>
        <taxon>Gammaproteobacteria</taxon>
        <taxon>Thiotrichales</taxon>
        <taxon>Thiotrichaceae</taxon>
        <taxon>environmental samples</taxon>
    </lineage>
</organism>
<evidence type="ECO:0000256" key="1">
    <source>
        <dbReference type="ARBA" id="ARBA00004651"/>
    </source>
</evidence>
<evidence type="ECO:0000259" key="7">
    <source>
        <dbReference type="Pfam" id="PF02687"/>
    </source>
</evidence>
<feature type="transmembrane region" description="Helical" evidence="6">
    <location>
        <begin position="252"/>
        <end position="275"/>
    </location>
</feature>
<keyword evidence="4 6" id="KW-1133">Transmembrane helix</keyword>
<feature type="domain" description="ABC3 transporter permease C-terminal" evidence="7">
    <location>
        <begin position="255"/>
        <end position="373"/>
    </location>
</feature>
<dbReference type="InterPro" id="IPR003838">
    <property type="entry name" value="ABC3_permease_C"/>
</dbReference>
<evidence type="ECO:0000256" key="6">
    <source>
        <dbReference type="SAM" id="Phobius"/>
    </source>
</evidence>
<name>A0A6S6TTP1_9GAMM</name>
<feature type="transmembrane region" description="Helical" evidence="6">
    <location>
        <begin position="775"/>
        <end position="797"/>
    </location>
</feature>
<keyword evidence="5 6" id="KW-0472">Membrane</keyword>
<feature type="transmembrane region" description="Helical" evidence="6">
    <location>
        <begin position="342"/>
        <end position="369"/>
    </location>
</feature>
<evidence type="ECO:0000256" key="5">
    <source>
        <dbReference type="ARBA" id="ARBA00023136"/>
    </source>
</evidence>
<feature type="transmembrane region" description="Helical" evidence="6">
    <location>
        <begin position="389"/>
        <end position="406"/>
    </location>
</feature>
<comment type="subcellular location">
    <subcellularLocation>
        <location evidence="1">Cell membrane</location>
        <topology evidence="1">Multi-pass membrane protein</topology>
    </subcellularLocation>
</comment>
<evidence type="ECO:0000256" key="2">
    <source>
        <dbReference type="ARBA" id="ARBA00022475"/>
    </source>
</evidence>
<feature type="transmembrane region" description="Helical" evidence="6">
    <location>
        <begin position="296"/>
        <end position="322"/>
    </location>
</feature>
<accession>A0A6S6TTP1</accession>
<feature type="transmembrane region" description="Helical" evidence="6">
    <location>
        <begin position="457"/>
        <end position="477"/>
    </location>
</feature>
<feature type="transmembrane region" description="Helical" evidence="6">
    <location>
        <begin position="412"/>
        <end position="436"/>
    </location>
</feature>
<dbReference type="GO" id="GO:0005886">
    <property type="term" value="C:plasma membrane"/>
    <property type="evidence" value="ECO:0007669"/>
    <property type="project" value="UniProtKB-SubCell"/>
</dbReference>
<proteinExistence type="predicted"/>
<feature type="transmembrane region" description="Helical" evidence="6">
    <location>
        <begin position="689"/>
        <end position="710"/>
    </location>
</feature>
<sequence length="813" mass="89691">MIMKRWVRHWRIAEVRLLFLALMVSVVAVTSVSFFADRANQAMLQQVTQLMGGDLVVRSSRPIPDAYRTEASQRGLKLADVISFPSVVSVDDSSKLARIIAVSEQYPLQGTVKLSESLDSNGVAHEQLHWNKSEAFAEPQLFASLEVEPGVKLQLGNSLITAHRVIRQLPDQGAVSFQFAPRLLIPLELLPETGLLTPASRAQFQLQIIGDKQAIKDYQAWLKPKLSTAERIQTLDDGSPSINQAFERGQRFLGITSLISVILAGAAIALSSLSLNRRETSTVAVLKTIGASRRSIIKHYAGLLFSVLIFAVVLGSLIGYAIQALMAIPIQAYFQQILPQPSLWPLLTGFLTALIMTAGFSVPQIASLIKFPPVKILQGDLSSAPASRLLAGLSIILALLLLMWLQTGDMKISLFLMVAVLAVLGVFWLIGNLILTGLPYVRRKFPRLDLPKPNKRIAFLVTIFGVGLFSMLLLTTLRTDLIERWEATIPEKAPNHFLINIQPSELQRLQDFFTQHDIDASLYPMTRGRLVAINDKPVLIDNFQMRAQRLLSREFNLSATDVLPSSNKVVAGEWFADSDSTGISMEQDIAETLGLALHDQLNFDIAGEIVSLRINSIREVRWDSMQPNFFALTDKQTLENLPRTFITSIYLDKNSTFISTMLREFPTITDIDISALTQQVKDLINKVTFAVQAIFSLSLIAGIVVLLAALQSQKAERRKEMAVYKAIGASKAHLRNKLLIEFASIGAIAGFIASIMALLIGNIAAFYLFDLAPELNLLIVFLGTLGGMLLVGIAGYANMRKLIDTTPIALLQE</sequence>
<feature type="transmembrane region" description="Helical" evidence="6">
    <location>
        <begin position="738"/>
        <end position="769"/>
    </location>
</feature>
<gene>
    <name evidence="8" type="ORF">HELGO_WM18914</name>
</gene>
<evidence type="ECO:0000313" key="8">
    <source>
        <dbReference type="EMBL" id="CAA6819523.1"/>
    </source>
</evidence>
<dbReference type="Pfam" id="PF02687">
    <property type="entry name" value="FtsX"/>
    <property type="match status" value="2"/>
</dbReference>
<dbReference type="PANTHER" id="PTHR30287:SF1">
    <property type="entry name" value="INNER MEMBRANE PROTEIN"/>
    <property type="match status" value="1"/>
</dbReference>
<dbReference type="InterPro" id="IPR038766">
    <property type="entry name" value="Membrane_comp_ABC_pdt"/>
</dbReference>